<dbReference type="PANTHER" id="PTHR22145:SF4">
    <property type="entry name" value="PROTEIN FAM217A"/>
    <property type="match status" value="1"/>
</dbReference>
<evidence type="ECO:0000256" key="1">
    <source>
        <dbReference type="SAM" id="MobiDB-lite"/>
    </source>
</evidence>
<keyword evidence="3" id="KW-1185">Reference proteome</keyword>
<feature type="region of interest" description="Disordered" evidence="1">
    <location>
        <begin position="20"/>
        <end position="43"/>
    </location>
</feature>
<organism evidence="2 3">
    <name type="scientific">Pleurodeles waltl</name>
    <name type="common">Iberian ribbed newt</name>
    <dbReference type="NCBI Taxonomy" id="8319"/>
    <lineage>
        <taxon>Eukaryota</taxon>
        <taxon>Metazoa</taxon>
        <taxon>Chordata</taxon>
        <taxon>Craniata</taxon>
        <taxon>Vertebrata</taxon>
        <taxon>Euteleostomi</taxon>
        <taxon>Amphibia</taxon>
        <taxon>Batrachia</taxon>
        <taxon>Caudata</taxon>
        <taxon>Salamandroidea</taxon>
        <taxon>Salamandridae</taxon>
        <taxon>Pleurodelinae</taxon>
        <taxon>Pleurodeles</taxon>
    </lineage>
</organism>
<evidence type="ECO:0000313" key="2">
    <source>
        <dbReference type="EMBL" id="KAJ1200781.1"/>
    </source>
</evidence>
<dbReference type="InterPro" id="IPR029266">
    <property type="entry name" value="FAM217"/>
</dbReference>
<name>A0AAV7VIR1_PLEWA</name>
<reference evidence="2" key="1">
    <citation type="journal article" date="2022" name="bioRxiv">
        <title>Sequencing and chromosome-scale assembly of the giantPleurodeles waltlgenome.</title>
        <authorList>
            <person name="Brown T."/>
            <person name="Elewa A."/>
            <person name="Iarovenko S."/>
            <person name="Subramanian E."/>
            <person name="Araus A.J."/>
            <person name="Petzold A."/>
            <person name="Susuki M."/>
            <person name="Suzuki K.-i.T."/>
            <person name="Hayashi T."/>
            <person name="Toyoda A."/>
            <person name="Oliveira C."/>
            <person name="Osipova E."/>
            <person name="Leigh N.D."/>
            <person name="Simon A."/>
            <person name="Yun M.H."/>
        </authorList>
    </citation>
    <scope>NUCLEOTIDE SEQUENCE</scope>
    <source>
        <strain evidence="2">20211129_DDA</strain>
        <tissue evidence="2">Liver</tissue>
    </source>
</reference>
<sequence length="333" mass="37360">MFGVNRRLVYSRSGRIPDRDSLDGISGTGIFRSQHAHTPQDSSKIPVDQMERLHLSKHKLIQRQRNALLCSPPLSSHTWNKRPKQENGAMNRCFNNHVETNHAATLKIYMQNPAFSAVPICQQQTFSPERARMPPQFQWSFDAVHSRNENKNEKPTFPTCPTIECSSHEGLSTSIWNHNMTMTESSVSDESDLSDNEKPDDVLLSYCKSLDTTLSPEVVENVEESSVTTGAQCFTYADVLPPPQNTMELQELASPKGMAWKNGVDPSLESTIGPLVNLVPADYVGQATEDRYTTEHYNVKKSGLTKGLSYGDKVTMTPEAREELKWCIENLDA</sequence>
<dbReference type="AlphaFoldDB" id="A0AAV7VIR1"/>
<proteinExistence type="predicted"/>
<gene>
    <name evidence="2" type="ORF">NDU88_004602</name>
</gene>
<accession>A0AAV7VIR1</accession>
<dbReference type="Pfam" id="PF15344">
    <property type="entry name" value="FAM217"/>
    <property type="match status" value="1"/>
</dbReference>
<dbReference type="PANTHER" id="PTHR22145">
    <property type="entry name" value="SI:CH211-266K22.6"/>
    <property type="match status" value="1"/>
</dbReference>
<dbReference type="Proteomes" id="UP001066276">
    <property type="component" value="Chromosome 2_1"/>
</dbReference>
<dbReference type="EMBL" id="JANPWB010000003">
    <property type="protein sequence ID" value="KAJ1200781.1"/>
    <property type="molecule type" value="Genomic_DNA"/>
</dbReference>
<comment type="caution">
    <text evidence="2">The sequence shown here is derived from an EMBL/GenBank/DDBJ whole genome shotgun (WGS) entry which is preliminary data.</text>
</comment>
<evidence type="ECO:0000313" key="3">
    <source>
        <dbReference type="Proteomes" id="UP001066276"/>
    </source>
</evidence>
<protein>
    <submittedName>
        <fullName evidence="2">Uncharacterized protein</fullName>
    </submittedName>
</protein>